<dbReference type="EC" id="2.7.1.26" evidence="15"/>
<dbReference type="UniPathway" id="UPA00277">
    <property type="reaction ID" value="UER00407"/>
</dbReference>
<keyword evidence="5 15" id="KW-0288">FMN</keyword>
<dbReference type="Gene3D" id="2.40.30.30">
    <property type="entry name" value="Riboflavin kinase-like"/>
    <property type="match status" value="1"/>
</dbReference>
<dbReference type="PANTHER" id="PTHR22749">
    <property type="entry name" value="RIBOFLAVIN KINASE/FMN ADENYLYLTRANSFERASE"/>
    <property type="match status" value="1"/>
</dbReference>
<keyword evidence="6 15" id="KW-0808">Transferase</keyword>
<dbReference type="FunFam" id="3.40.50.620:FF:000021">
    <property type="entry name" value="Riboflavin biosynthesis protein"/>
    <property type="match status" value="1"/>
</dbReference>
<organism evidence="17 18">
    <name type="scientific">Nonlabens dokdonensis</name>
    <dbReference type="NCBI Taxonomy" id="328515"/>
    <lineage>
        <taxon>Bacteria</taxon>
        <taxon>Pseudomonadati</taxon>
        <taxon>Bacteroidota</taxon>
        <taxon>Flavobacteriia</taxon>
        <taxon>Flavobacteriales</taxon>
        <taxon>Flavobacteriaceae</taxon>
        <taxon>Nonlabens</taxon>
    </lineage>
</organism>
<accession>A0A1Z8AYY7</accession>
<comment type="catalytic activity">
    <reaction evidence="13 15">
        <text>riboflavin + ATP = FMN + ADP + H(+)</text>
        <dbReference type="Rhea" id="RHEA:14357"/>
        <dbReference type="ChEBI" id="CHEBI:15378"/>
        <dbReference type="ChEBI" id="CHEBI:30616"/>
        <dbReference type="ChEBI" id="CHEBI:57986"/>
        <dbReference type="ChEBI" id="CHEBI:58210"/>
        <dbReference type="ChEBI" id="CHEBI:456216"/>
        <dbReference type="EC" id="2.7.1.26"/>
    </reaction>
</comment>
<comment type="pathway">
    <text evidence="2 15">Cofactor biosynthesis; FAD biosynthesis; FAD from FMN: step 1/1.</text>
</comment>
<dbReference type="Gene3D" id="3.40.50.620">
    <property type="entry name" value="HUPs"/>
    <property type="match status" value="1"/>
</dbReference>
<dbReference type="UniPathway" id="UPA00276">
    <property type="reaction ID" value="UER00406"/>
</dbReference>
<dbReference type="Pfam" id="PF01687">
    <property type="entry name" value="Flavokinase"/>
    <property type="match status" value="1"/>
</dbReference>
<dbReference type="GO" id="GO:0005524">
    <property type="term" value="F:ATP binding"/>
    <property type="evidence" value="ECO:0007669"/>
    <property type="project" value="UniProtKB-UniRule"/>
</dbReference>
<keyword evidence="10 15" id="KW-0274">FAD</keyword>
<evidence type="ECO:0000313" key="17">
    <source>
        <dbReference type="EMBL" id="OUS15549.1"/>
    </source>
</evidence>
<evidence type="ECO:0000259" key="16">
    <source>
        <dbReference type="SMART" id="SM00904"/>
    </source>
</evidence>
<evidence type="ECO:0000256" key="5">
    <source>
        <dbReference type="ARBA" id="ARBA00022643"/>
    </source>
</evidence>
<evidence type="ECO:0000256" key="15">
    <source>
        <dbReference type="PIRNR" id="PIRNR004491"/>
    </source>
</evidence>
<keyword evidence="8 15" id="KW-0547">Nucleotide-binding</keyword>
<evidence type="ECO:0000256" key="9">
    <source>
        <dbReference type="ARBA" id="ARBA00022777"/>
    </source>
</evidence>
<dbReference type="GO" id="GO:0009398">
    <property type="term" value="P:FMN biosynthetic process"/>
    <property type="evidence" value="ECO:0007669"/>
    <property type="project" value="UniProtKB-UniRule"/>
</dbReference>
<proteinExistence type="inferred from homology"/>
<evidence type="ECO:0000256" key="3">
    <source>
        <dbReference type="ARBA" id="ARBA00005201"/>
    </source>
</evidence>
<dbReference type="Proteomes" id="UP000196102">
    <property type="component" value="Unassembled WGS sequence"/>
</dbReference>
<dbReference type="InterPro" id="IPR002606">
    <property type="entry name" value="Riboflavin_kinase_bac"/>
</dbReference>
<sequence>MNTYYNIEEYKATKKAVVTIGTFDGVHQGHQKILDRVVSRAKTEGLTSVLLTFFPHPRMVLQPDHDLKLINTIEERVELVANQGVENVVIHPFSKEFSRTTAYDYVKNILVDQLSAKVVVIGYDHRFGINRSASIEELKEFAALFDFEVIEISKKEVQEVAVSSTKIRKTLLSGEIEKTNNYLNRDFSISGIVKSGKKIGRTIGYPTANLHIDEVYKLIPAAGVYVTSSFINNKRVYGMTNIGTNPTVSDEAQQTIETYYIDFNEDLYNRKMELFFHKRLRSEEKFKDLEDLVAAMKKDEQKARSYAQQPR</sequence>
<evidence type="ECO:0000256" key="8">
    <source>
        <dbReference type="ARBA" id="ARBA00022741"/>
    </source>
</evidence>
<dbReference type="InterPro" id="IPR023465">
    <property type="entry name" value="Riboflavin_kinase_dom_sf"/>
</dbReference>
<dbReference type="GO" id="GO:0009231">
    <property type="term" value="P:riboflavin biosynthetic process"/>
    <property type="evidence" value="ECO:0007669"/>
    <property type="project" value="InterPro"/>
</dbReference>
<dbReference type="EMBL" id="MAAX01000107">
    <property type="protein sequence ID" value="OUS15549.1"/>
    <property type="molecule type" value="Genomic_DNA"/>
</dbReference>
<evidence type="ECO:0000256" key="10">
    <source>
        <dbReference type="ARBA" id="ARBA00022827"/>
    </source>
</evidence>
<evidence type="ECO:0000313" key="18">
    <source>
        <dbReference type="Proteomes" id="UP000196102"/>
    </source>
</evidence>
<evidence type="ECO:0000256" key="2">
    <source>
        <dbReference type="ARBA" id="ARBA00004726"/>
    </source>
</evidence>
<dbReference type="GO" id="GO:0003919">
    <property type="term" value="F:FMN adenylyltransferase activity"/>
    <property type="evidence" value="ECO:0007669"/>
    <property type="project" value="UniProtKB-UniRule"/>
</dbReference>
<evidence type="ECO:0000256" key="4">
    <source>
        <dbReference type="ARBA" id="ARBA00022630"/>
    </source>
</evidence>
<keyword evidence="11 15" id="KW-0067">ATP-binding</keyword>
<dbReference type="SUPFAM" id="SSF82114">
    <property type="entry name" value="Riboflavin kinase-like"/>
    <property type="match status" value="1"/>
</dbReference>
<dbReference type="GO" id="GO:0008531">
    <property type="term" value="F:riboflavin kinase activity"/>
    <property type="evidence" value="ECO:0007669"/>
    <property type="project" value="UniProtKB-UniRule"/>
</dbReference>
<evidence type="ECO:0000256" key="6">
    <source>
        <dbReference type="ARBA" id="ARBA00022679"/>
    </source>
</evidence>
<keyword evidence="9 15" id="KW-0418">Kinase</keyword>
<keyword evidence="7 15" id="KW-0548">Nucleotidyltransferase</keyword>
<dbReference type="InterPro" id="IPR023468">
    <property type="entry name" value="Riboflavin_kinase"/>
</dbReference>
<dbReference type="NCBIfam" id="TIGR00083">
    <property type="entry name" value="ribF"/>
    <property type="match status" value="1"/>
</dbReference>
<comment type="pathway">
    <text evidence="3 15">Cofactor biosynthesis; FMN biosynthesis; FMN from riboflavin (ATP route): step 1/1.</text>
</comment>
<evidence type="ECO:0000256" key="7">
    <source>
        <dbReference type="ARBA" id="ARBA00022695"/>
    </source>
</evidence>
<evidence type="ECO:0000256" key="1">
    <source>
        <dbReference type="ARBA" id="ARBA00002121"/>
    </source>
</evidence>
<evidence type="ECO:0000256" key="12">
    <source>
        <dbReference type="ARBA" id="ARBA00023268"/>
    </source>
</evidence>
<evidence type="ECO:0000256" key="13">
    <source>
        <dbReference type="ARBA" id="ARBA00047880"/>
    </source>
</evidence>
<dbReference type="AlphaFoldDB" id="A0A1Z8AYY7"/>
<dbReference type="PANTHER" id="PTHR22749:SF6">
    <property type="entry name" value="RIBOFLAVIN KINASE"/>
    <property type="match status" value="1"/>
</dbReference>
<dbReference type="SUPFAM" id="SSF52374">
    <property type="entry name" value="Nucleotidylyl transferase"/>
    <property type="match status" value="1"/>
</dbReference>
<reference evidence="18" key="1">
    <citation type="journal article" date="2017" name="Proc. Natl. Acad. Sci. U.S.A.">
        <title>Simulation of Deepwater Horizon oil plume reveals substrate specialization within a complex community of hydrocarbon-degraders.</title>
        <authorList>
            <person name="Hu P."/>
            <person name="Dubinsky E.A."/>
            <person name="Probst A.J."/>
            <person name="Wang J."/>
            <person name="Sieber C.M.K."/>
            <person name="Tom L.M."/>
            <person name="Gardinali P."/>
            <person name="Banfield J.F."/>
            <person name="Atlas R.M."/>
            <person name="Andersen G.L."/>
        </authorList>
    </citation>
    <scope>NUCLEOTIDE SEQUENCE [LARGE SCALE GENOMIC DNA]</scope>
</reference>
<dbReference type="PIRSF" id="PIRSF004491">
    <property type="entry name" value="FAD_Synth"/>
    <property type="match status" value="1"/>
</dbReference>
<dbReference type="SMART" id="SM00904">
    <property type="entry name" value="Flavokinase"/>
    <property type="match status" value="1"/>
</dbReference>
<comment type="catalytic activity">
    <reaction evidence="14 15">
        <text>FMN + ATP + H(+) = FAD + diphosphate</text>
        <dbReference type="Rhea" id="RHEA:17237"/>
        <dbReference type="ChEBI" id="CHEBI:15378"/>
        <dbReference type="ChEBI" id="CHEBI:30616"/>
        <dbReference type="ChEBI" id="CHEBI:33019"/>
        <dbReference type="ChEBI" id="CHEBI:57692"/>
        <dbReference type="ChEBI" id="CHEBI:58210"/>
        <dbReference type="EC" id="2.7.7.2"/>
    </reaction>
</comment>
<dbReference type="InterPro" id="IPR015864">
    <property type="entry name" value="FAD_synthase"/>
</dbReference>
<evidence type="ECO:0000256" key="14">
    <source>
        <dbReference type="ARBA" id="ARBA00049494"/>
    </source>
</evidence>
<dbReference type="CDD" id="cd02064">
    <property type="entry name" value="FAD_synthetase_N"/>
    <property type="match status" value="1"/>
</dbReference>
<dbReference type="Pfam" id="PF06574">
    <property type="entry name" value="FAD_syn"/>
    <property type="match status" value="1"/>
</dbReference>
<protein>
    <recommendedName>
        <fullName evidence="15">Riboflavin biosynthesis protein</fullName>
    </recommendedName>
    <domain>
        <recommendedName>
            <fullName evidence="15">Riboflavin kinase</fullName>
            <ecNumber evidence="15">2.7.1.26</ecNumber>
        </recommendedName>
        <alternativeName>
            <fullName evidence="15">Flavokinase</fullName>
        </alternativeName>
    </domain>
    <domain>
        <recommendedName>
            <fullName evidence="15">FMN adenylyltransferase</fullName>
            <ecNumber evidence="15">2.7.7.2</ecNumber>
        </recommendedName>
        <alternativeName>
            <fullName evidence="15">FAD pyrophosphorylase</fullName>
        </alternativeName>
        <alternativeName>
            <fullName evidence="15">FAD synthase</fullName>
        </alternativeName>
    </domain>
</protein>
<name>A0A1Z8AYY7_9FLAO</name>
<comment type="similarity">
    <text evidence="15">Belongs to the ribF family.</text>
</comment>
<dbReference type="EC" id="2.7.7.2" evidence="15"/>
<evidence type="ECO:0000256" key="11">
    <source>
        <dbReference type="ARBA" id="ARBA00022840"/>
    </source>
</evidence>
<dbReference type="InterPro" id="IPR015865">
    <property type="entry name" value="Riboflavin_kinase_bac/euk"/>
</dbReference>
<keyword evidence="12" id="KW-0511">Multifunctional enzyme</keyword>
<dbReference type="GO" id="GO:0006747">
    <property type="term" value="P:FAD biosynthetic process"/>
    <property type="evidence" value="ECO:0007669"/>
    <property type="project" value="UniProtKB-UniRule"/>
</dbReference>
<dbReference type="InterPro" id="IPR014729">
    <property type="entry name" value="Rossmann-like_a/b/a_fold"/>
</dbReference>
<comment type="function">
    <text evidence="1">Catalyzes the phosphorylation of riboflavin to FMN followed by the adenylation of FMN to FAD.</text>
</comment>
<gene>
    <name evidence="17" type="ORF">A9Q93_06625</name>
</gene>
<dbReference type="NCBIfam" id="NF004160">
    <property type="entry name" value="PRK05627.1-3"/>
    <property type="match status" value="1"/>
</dbReference>
<dbReference type="NCBIfam" id="NF004162">
    <property type="entry name" value="PRK05627.1-5"/>
    <property type="match status" value="1"/>
</dbReference>
<keyword evidence="4 15" id="KW-0285">Flavoprotein</keyword>
<feature type="domain" description="Riboflavin kinase" evidence="16">
    <location>
        <begin position="182"/>
        <end position="308"/>
    </location>
</feature>
<comment type="caution">
    <text evidence="17">The sequence shown here is derived from an EMBL/GenBank/DDBJ whole genome shotgun (WGS) entry which is preliminary data.</text>
</comment>